<dbReference type="GO" id="GO:0003677">
    <property type="term" value="F:DNA binding"/>
    <property type="evidence" value="ECO:0007669"/>
    <property type="project" value="UniProtKB-KW"/>
</dbReference>
<dbReference type="CDD" id="cd14687">
    <property type="entry name" value="bZIP_ATF2"/>
    <property type="match status" value="1"/>
</dbReference>
<feature type="region of interest" description="Disordered" evidence="7">
    <location>
        <begin position="110"/>
        <end position="131"/>
    </location>
</feature>
<dbReference type="AlphaFoldDB" id="I1BXW1"/>
<dbReference type="FunFam" id="1.20.5.170:FF:000053">
    <property type="entry name" value="BZIP transcription factor AtfA"/>
    <property type="match status" value="1"/>
</dbReference>
<keyword evidence="2" id="KW-0805">Transcription regulation</keyword>
<dbReference type="InterPro" id="IPR051027">
    <property type="entry name" value="bZIP_transcription_factors"/>
</dbReference>
<evidence type="ECO:0000256" key="6">
    <source>
        <dbReference type="SAM" id="Coils"/>
    </source>
</evidence>
<dbReference type="STRING" id="246409.I1BXW1"/>
<dbReference type="SUPFAM" id="SSF57959">
    <property type="entry name" value="Leucine zipper domain"/>
    <property type="match status" value="1"/>
</dbReference>
<keyword evidence="5" id="KW-0539">Nucleus</keyword>
<dbReference type="eggNOG" id="KOG1414">
    <property type="taxonomic scope" value="Eukaryota"/>
</dbReference>
<dbReference type="OrthoDB" id="295274at2759"/>
<organism evidence="9 10">
    <name type="scientific">Rhizopus delemar (strain RA 99-880 / ATCC MYA-4621 / FGSC 9543 / NRRL 43880)</name>
    <name type="common">Mucormycosis agent</name>
    <name type="synonym">Rhizopus arrhizus var. delemar</name>
    <dbReference type="NCBI Taxonomy" id="246409"/>
    <lineage>
        <taxon>Eukaryota</taxon>
        <taxon>Fungi</taxon>
        <taxon>Fungi incertae sedis</taxon>
        <taxon>Mucoromycota</taxon>
        <taxon>Mucoromycotina</taxon>
        <taxon>Mucoromycetes</taxon>
        <taxon>Mucorales</taxon>
        <taxon>Mucorineae</taxon>
        <taxon>Rhizopodaceae</taxon>
        <taxon>Rhizopus</taxon>
    </lineage>
</organism>
<dbReference type="InterPro" id="IPR004827">
    <property type="entry name" value="bZIP"/>
</dbReference>
<dbReference type="Pfam" id="PF11785">
    <property type="entry name" value="Aft1_OSA"/>
    <property type="match status" value="1"/>
</dbReference>
<gene>
    <name evidence="9" type="ORF">RO3G_05746</name>
</gene>
<keyword evidence="4" id="KW-0804">Transcription</keyword>
<accession>I1BXW1</accession>
<dbReference type="GO" id="GO:0003700">
    <property type="term" value="F:DNA-binding transcription factor activity"/>
    <property type="evidence" value="ECO:0007669"/>
    <property type="project" value="InterPro"/>
</dbReference>
<dbReference type="InterPro" id="IPR002112">
    <property type="entry name" value="Leuzip_Jun"/>
</dbReference>
<dbReference type="GO" id="GO:0005634">
    <property type="term" value="C:nucleus"/>
    <property type="evidence" value="ECO:0007669"/>
    <property type="project" value="UniProtKB-SubCell"/>
</dbReference>
<evidence type="ECO:0000256" key="2">
    <source>
        <dbReference type="ARBA" id="ARBA00023015"/>
    </source>
</evidence>
<evidence type="ECO:0000256" key="7">
    <source>
        <dbReference type="SAM" id="MobiDB-lite"/>
    </source>
</evidence>
<feature type="coiled-coil region" evidence="6">
    <location>
        <begin position="156"/>
        <end position="183"/>
    </location>
</feature>
<dbReference type="InterPro" id="IPR046347">
    <property type="entry name" value="bZIP_sf"/>
</dbReference>
<evidence type="ECO:0000256" key="1">
    <source>
        <dbReference type="ARBA" id="ARBA00004123"/>
    </source>
</evidence>
<evidence type="ECO:0000256" key="5">
    <source>
        <dbReference type="ARBA" id="ARBA00023242"/>
    </source>
</evidence>
<evidence type="ECO:0000259" key="8">
    <source>
        <dbReference type="PROSITE" id="PS50217"/>
    </source>
</evidence>
<keyword evidence="3" id="KW-0238">DNA-binding</keyword>
<feature type="domain" description="BZIP" evidence="8">
    <location>
        <begin position="131"/>
        <end position="194"/>
    </location>
</feature>
<evidence type="ECO:0000256" key="4">
    <source>
        <dbReference type="ARBA" id="ARBA00023163"/>
    </source>
</evidence>
<dbReference type="SMART" id="SM00338">
    <property type="entry name" value="BRLZ"/>
    <property type="match status" value="1"/>
</dbReference>
<dbReference type="PRINTS" id="PR00043">
    <property type="entry name" value="LEUZIPPRJUN"/>
</dbReference>
<dbReference type="PANTHER" id="PTHR19304">
    <property type="entry name" value="CYCLIC-AMP RESPONSE ELEMENT BINDING PROTEIN"/>
    <property type="match status" value="1"/>
</dbReference>
<sequence length="233" mass="26829">MISSINHSILKDSNLIYNEQEKALLLNKKSSTVMPELITTHPTETDLPPTYATLPTTKLEEEPNPFEQSFQGATHIISPLPPEKEHGQVMIQKVDLSSNMINAERTMKKEETIKEKKSKRARKTGKTEEDEMKRKNFLERNRIAALKCRQRKKQWLQNLQTKVEYLTADNEQYNMQASALREELIHLKTLLMAHKDCPINQKAMVDALNRPIPGLPSLTQPYDYNPPSLTHNN</sequence>
<dbReference type="PROSITE" id="PS50217">
    <property type="entry name" value="BZIP"/>
    <property type="match status" value="1"/>
</dbReference>
<dbReference type="Pfam" id="PF00170">
    <property type="entry name" value="bZIP_1"/>
    <property type="match status" value="1"/>
</dbReference>
<evidence type="ECO:0000313" key="9">
    <source>
        <dbReference type="EMBL" id="EIE81041.1"/>
    </source>
</evidence>
<dbReference type="Proteomes" id="UP000009138">
    <property type="component" value="Unassembled WGS sequence"/>
</dbReference>
<reference evidence="9 10" key="1">
    <citation type="journal article" date="2009" name="PLoS Genet.">
        <title>Genomic analysis of the basal lineage fungus Rhizopus oryzae reveals a whole-genome duplication.</title>
        <authorList>
            <person name="Ma L.-J."/>
            <person name="Ibrahim A.S."/>
            <person name="Skory C."/>
            <person name="Grabherr M.G."/>
            <person name="Burger G."/>
            <person name="Butler M."/>
            <person name="Elias M."/>
            <person name="Idnurm A."/>
            <person name="Lang B.F."/>
            <person name="Sone T."/>
            <person name="Abe A."/>
            <person name="Calvo S.E."/>
            <person name="Corrochano L.M."/>
            <person name="Engels R."/>
            <person name="Fu J."/>
            <person name="Hansberg W."/>
            <person name="Kim J.-M."/>
            <person name="Kodira C.D."/>
            <person name="Koehrsen M.J."/>
            <person name="Liu B."/>
            <person name="Miranda-Saavedra D."/>
            <person name="O'Leary S."/>
            <person name="Ortiz-Castellanos L."/>
            <person name="Poulter R."/>
            <person name="Rodriguez-Romero J."/>
            <person name="Ruiz-Herrera J."/>
            <person name="Shen Y.-Q."/>
            <person name="Zeng Q."/>
            <person name="Galagan J."/>
            <person name="Birren B.W."/>
            <person name="Cuomo C.A."/>
            <person name="Wickes B.L."/>
        </authorList>
    </citation>
    <scope>NUCLEOTIDE SEQUENCE [LARGE SCALE GENOMIC DNA]</scope>
    <source>
        <strain evidence="10">RA 99-880 / ATCC MYA-4621 / FGSC 9543 / NRRL 43880</strain>
    </source>
</reference>
<evidence type="ECO:0000313" key="10">
    <source>
        <dbReference type="Proteomes" id="UP000009138"/>
    </source>
</evidence>
<proteinExistence type="predicted"/>
<dbReference type="RefSeq" id="XP_067516437.1">
    <property type="nucleotide sequence ID" value="XM_067660336.1"/>
</dbReference>
<evidence type="ECO:0000256" key="3">
    <source>
        <dbReference type="ARBA" id="ARBA00023125"/>
    </source>
</evidence>
<dbReference type="InterPro" id="IPR020956">
    <property type="entry name" value="TF_Aft1_OSM"/>
</dbReference>
<protein>
    <recommendedName>
        <fullName evidence="8">BZIP domain-containing protein</fullName>
    </recommendedName>
</protein>
<dbReference type="VEuPathDB" id="FungiDB:RO3G_05746"/>
<comment type="subcellular location">
    <subcellularLocation>
        <location evidence="1">Nucleus</location>
    </subcellularLocation>
</comment>
<keyword evidence="6" id="KW-0175">Coiled coil</keyword>
<dbReference type="GeneID" id="93612717"/>
<dbReference type="Gene3D" id="1.20.5.170">
    <property type="match status" value="1"/>
</dbReference>
<dbReference type="InParanoid" id="I1BXW1"/>
<name>I1BXW1_RHIO9</name>
<dbReference type="EMBL" id="CH476735">
    <property type="protein sequence ID" value="EIE81041.1"/>
    <property type="molecule type" value="Genomic_DNA"/>
</dbReference>
<dbReference type="OMA" id="PPYEYIN"/>
<keyword evidence="10" id="KW-1185">Reference proteome</keyword>